<organism evidence="2">
    <name type="scientific">Arundo donax</name>
    <name type="common">Giant reed</name>
    <name type="synonym">Donax arundinaceus</name>
    <dbReference type="NCBI Taxonomy" id="35708"/>
    <lineage>
        <taxon>Eukaryota</taxon>
        <taxon>Viridiplantae</taxon>
        <taxon>Streptophyta</taxon>
        <taxon>Embryophyta</taxon>
        <taxon>Tracheophyta</taxon>
        <taxon>Spermatophyta</taxon>
        <taxon>Magnoliopsida</taxon>
        <taxon>Liliopsida</taxon>
        <taxon>Poales</taxon>
        <taxon>Poaceae</taxon>
        <taxon>PACMAD clade</taxon>
        <taxon>Arundinoideae</taxon>
        <taxon>Arundineae</taxon>
        <taxon>Arundo</taxon>
    </lineage>
</organism>
<name>A0A0A9BPK6_ARUDO</name>
<dbReference type="EMBL" id="GBRH01234775">
    <property type="protein sequence ID" value="JAD63120.1"/>
    <property type="molecule type" value="Transcribed_RNA"/>
</dbReference>
<reference evidence="2" key="2">
    <citation type="journal article" date="2015" name="Data Brief">
        <title>Shoot transcriptome of the giant reed, Arundo donax.</title>
        <authorList>
            <person name="Barrero R.A."/>
            <person name="Guerrero F.D."/>
            <person name="Moolhuijzen P."/>
            <person name="Goolsby J.A."/>
            <person name="Tidwell J."/>
            <person name="Bellgard S.E."/>
            <person name="Bellgard M.I."/>
        </authorList>
    </citation>
    <scope>NUCLEOTIDE SEQUENCE</scope>
    <source>
        <tissue evidence="2">Shoot tissue taken approximately 20 cm above the soil surface</tissue>
    </source>
</reference>
<proteinExistence type="predicted"/>
<evidence type="ECO:0000256" key="1">
    <source>
        <dbReference type="SAM" id="MobiDB-lite"/>
    </source>
</evidence>
<protein>
    <submittedName>
        <fullName evidence="2">Uncharacterized protein</fullName>
    </submittedName>
</protein>
<dbReference type="AlphaFoldDB" id="A0A0A9BPK6"/>
<evidence type="ECO:0000313" key="2">
    <source>
        <dbReference type="EMBL" id="JAD63120.1"/>
    </source>
</evidence>
<reference evidence="2" key="1">
    <citation type="submission" date="2014-09" db="EMBL/GenBank/DDBJ databases">
        <authorList>
            <person name="Magalhaes I.L.F."/>
            <person name="Oliveira U."/>
            <person name="Santos F.R."/>
            <person name="Vidigal T.H.D.A."/>
            <person name="Brescovit A.D."/>
            <person name="Santos A.J."/>
        </authorList>
    </citation>
    <scope>NUCLEOTIDE SEQUENCE</scope>
    <source>
        <tissue evidence="2">Shoot tissue taken approximately 20 cm above the soil surface</tissue>
    </source>
</reference>
<feature type="region of interest" description="Disordered" evidence="1">
    <location>
        <begin position="23"/>
        <end position="46"/>
    </location>
</feature>
<accession>A0A0A9BPK6</accession>
<sequence>MADDGEPASGQRAPTAVCLLRGPTGGELTEFTRPSHPKSPTPFPSPLQICHRRLSSSLLWCRCSSSRGGWTDLNTRADPVGLRASGWSMVVRSGQIEGGRSRRSKTVSSL</sequence>